<dbReference type="EMBL" id="JASBWT010000005">
    <property type="protein sequence ID" value="KAJ9104542.1"/>
    <property type="molecule type" value="Genomic_DNA"/>
</dbReference>
<reference evidence="1" key="1">
    <citation type="submission" date="2023-04" db="EMBL/GenBank/DDBJ databases">
        <title>Draft Genome sequencing of Naganishia species isolated from polar environments using Oxford Nanopore Technology.</title>
        <authorList>
            <person name="Leo P."/>
            <person name="Venkateswaran K."/>
        </authorList>
    </citation>
    <scope>NUCLEOTIDE SEQUENCE</scope>
    <source>
        <strain evidence="1">MNA-CCFEE 5423</strain>
    </source>
</reference>
<gene>
    <name evidence="1" type="ORF">QFC21_002038</name>
</gene>
<evidence type="ECO:0000313" key="1">
    <source>
        <dbReference type="EMBL" id="KAJ9104542.1"/>
    </source>
</evidence>
<accession>A0ACC2VYY2</accession>
<name>A0ACC2VYY2_9TREE</name>
<organism evidence="1 2">
    <name type="scientific">Naganishia friedmannii</name>
    <dbReference type="NCBI Taxonomy" id="89922"/>
    <lineage>
        <taxon>Eukaryota</taxon>
        <taxon>Fungi</taxon>
        <taxon>Dikarya</taxon>
        <taxon>Basidiomycota</taxon>
        <taxon>Agaricomycotina</taxon>
        <taxon>Tremellomycetes</taxon>
        <taxon>Filobasidiales</taxon>
        <taxon>Filobasidiaceae</taxon>
        <taxon>Naganishia</taxon>
    </lineage>
</organism>
<proteinExistence type="predicted"/>
<sequence length="662" mass="72585">MVRGRRVTAADANAPAPAPAPIARRRNARGVAGPTSALTSFLREHGIQPTRPLEYGYTARNAEGGEAGDDAAGPSHVAGHPSPGVDDHGGAYTDRNTQSGPVEAGQGTPVYDDDIQNENDKAPIANSSKRKGIDKGEEKVPEDVDSDELDDEDFVLAAKRTKVSAVPSRAVSSDGVSTPSTTGLRGIGEFMPCGECNQRFTVTAYTKPHPTKPNAYVCFDCCTVLGIDPFAKTKKTAAKRAPAKNQKKESRNKVISYEERKGAVKLAEMCIKMIGKYIENVEALGSIGSMNMDKVCRIISKGRRLTPETATLFYSGTREDLAMFDCTNLTPDSFITLAALCPNLRSLRLDMCGRIDTDTMGKWGSVFEHLNRLELEGPFLVRVNGWIKFMEGMGDKLTGFLITQSPRFDLDCLKAMVKYCPNLQELRMSQFGLVCDEWLPIISELRNLVSLDLSSPGQHSLTDDPVIALLEQIGGNLETLNLSKHTALTHRVLIEGVAKFCPRIRHFTMHNMPDYAFKRQEDEQADPEPKGITNDGMARFFQAWKAQGHKGLVSADFHGNYVCQGEALAALIEHSGPVLESLNVSAWGHISPYVLLDLGKKCKNLRSLDLGWCRELTDFEIKEILEGCENLKSVKVWGCNQLTDAVPRKKGCKVIGIETHTI</sequence>
<protein>
    <submittedName>
        <fullName evidence="1">Uncharacterized protein</fullName>
    </submittedName>
</protein>
<comment type="caution">
    <text evidence="1">The sequence shown here is derived from an EMBL/GenBank/DDBJ whole genome shotgun (WGS) entry which is preliminary data.</text>
</comment>
<keyword evidence="2" id="KW-1185">Reference proteome</keyword>
<dbReference type="Proteomes" id="UP001227268">
    <property type="component" value="Unassembled WGS sequence"/>
</dbReference>
<evidence type="ECO:0000313" key="2">
    <source>
        <dbReference type="Proteomes" id="UP001227268"/>
    </source>
</evidence>